<evidence type="ECO:0000313" key="3">
    <source>
        <dbReference type="EMBL" id="CRG99986.1"/>
    </source>
</evidence>
<dbReference type="InterPro" id="IPR000300">
    <property type="entry name" value="IPPc"/>
</dbReference>
<dbReference type="Gene3D" id="3.60.10.10">
    <property type="entry name" value="Endonuclease/exonuclease/phosphatase"/>
    <property type="match status" value="1"/>
</dbReference>
<dbReference type="InterPro" id="IPR046985">
    <property type="entry name" value="IP5"/>
</dbReference>
<dbReference type="GeneID" id="39736098"/>
<feature type="region of interest" description="Disordered" evidence="1">
    <location>
        <begin position="70"/>
        <end position="91"/>
    </location>
</feature>
<dbReference type="EMBL" id="LN835304">
    <property type="protein sequence ID" value="CRG99986.1"/>
    <property type="molecule type" value="Genomic_DNA"/>
</dbReference>
<feature type="compositionally biased region" description="Polar residues" evidence="1">
    <location>
        <begin position="73"/>
        <end position="87"/>
    </location>
</feature>
<evidence type="ECO:0000256" key="1">
    <source>
        <dbReference type="SAM" id="MobiDB-lite"/>
    </source>
</evidence>
<dbReference type="OrthoDB" id="7862313at2759"/>
<dbReference type="GO" id="GO:0046856">
    <property type="term" value="P:phosphatidylinositol dephosphorylation"/>
    <property type="evidence" value="ECO:0007669"/>
    <property type="project" value="InterPro"/>
</dbReference>
<evidence type="ECO:0000313" key="4">
    <source>
        <dbReference type="Proteomes" id="UP000220158"/>
    </source>
</evidence>
<dbReference type="GO" id="GO:0004439">
    <property type="term" value="F:phosphatidylinositol-4,5-bisphosphate 5-phosphatase activity"/>
    <property type="evidence" value="ECO:0007669"/>
    <property type="project" value="TreeGrafter"/>
</dbReference>
<keyword evidence="3" id="KW-0269">Exonuclease</keyword>
<dbReference type="Pfam" id="PF22669">
    <property type="entry name" value="Exo_endo_phos2"/>
    <property type="match status" value="1"/>
</dbReference>
<dbReference type="OMA" id="FNFRVQG"/>
<feature type="domain" description="Inositol polyphosphate-related phosphatase" evidence="2">
    <location>
        <begin position="394"/>
        <end position="710"/>
    </location>
</feature>
<dbReference type="RefSeq" id="XP_028532991.1">
    <property type="nucleotide sequence ID" value="XM_028676509.1"/>
</dbReference>
<dbReference type="SMART" id="SM00128">
    <property type="entry name" value="IPPc"/>
    <property type="match status" value="1"/>
</dbReference>
<evidence type="ECO:0000259" key="2">
    <source>
        <dbReference type="SMART" id="SM00128"/>
    </source>
</evidence>
<keyword evidence="3" id="KW-0255">Endonuclease</keyword>
<gene>
    <name evidence="3" type="ORF">PRELSG_0908600</name>
</gene>
<name>A0A1J1H5F0_PLARL</name>
<dbReference type="KEGG" id="prel:PRELSG_0908600"/>
<dbReference type="Proteomes" id="UP000220158">
    <property type="component" value="Chromosome 9"/>
</dbReference>
<organism evidence="3 4">
    <name type="scientific">Plasmodium relictum</name>
    <dbReference type="NCBI Taxonomy" id="85471"/>
    <lineage>
        <taxon>Eukaryota</taxon>
        <taxon>Sar</taxon>
        <taxon>Alveolata</taxon>
        <taxon>Apicomplexa</taxon>
        <taxon>Aconoidasida</taxon>
        <taxon>Haemosporida</taxon>
        <taxon>Plasmodiidae</taxon>
        <taxon>Plasmodium</taxon>
        <taxon>Plasmodium (Haemamoeba)</taxon>
    </lineage>
</organism>
<dbReference type="AlphaFoldDB" id="A0A1J1H5F0"/>
<dbReference type="PANTHER" id="PTHR11200">
    <property type="entry name" value="INOSITOL 5-PHOSPHATASE"/>
    <property type="match status" value="1"/>
</dbReference>
<accession>A0A1J1H5F0</accession>
<dbReference type="VEuPathDB" id="PlasmoDB:PRELSG_0908600"/>
<keyword evidence="3" id="KW-0540">Nuclease</keyword>
<keyword evidence="4" id="KW-1185">Reference proteome</keyword>
<reference evidence="3 4" key="1">
    <citation type="submission" date="2015-04" db="EMBL/GenBank/DDBJ databases">
        <authorList>
            <consortium name="Pathogen Informatics"/>
        </authorList>
    </citation>
    <scope>NUCLEOTIDE SEQUENCE [LARGE SCALE GENOMIC DNA]</scope>
    <source>
        <strain evidence="3 4">SGS1</strain>
    </source>
</reference>
<sequence length="722" mass="84265">MCDDFPKNLSLTINNKNESVFPKNKKIEEPKILLINTVNNELCLSKEVNNSKPCNVIRNTESPLVHRYRSRSEASGNANSNKNNFQNDKSRKIRLSSSNNRICNESKEELSSNLKKKNVGISILNSNNKNVLKFEKKNVIGYNYFNSRRKDFDTNDSNIIKTLPLSIYVGTWNCEYFDFSKDSHYEKKRNTTNYLKKNVHDSMYSTKINERYSMRAVTPLICFDSTNKLDSLHYSKNKHRNISNTCATGKYSQNITTENKESKSIPCNGNFDLINSCNVKHFEYKPAIYHNMDITIINTNGKKENISNDDKRRELNSIKKSGIEINKKKNNYDTLRVPGDDKIGAFWLNENTFKNKDEMIDLKNFKIEKNEQKLEKNYDFLQIKKNYCPTSKSNEGFLFSHWIQPYYDIYVICLQESISDNIIEYLSMYLKEVNQETYVFLPLADYKLSGYGDGAFLQMKSTTIAAWVRKTKLYPNGPVKLCASKSIAFNKLNNSKGCVSILLNIFNQFILFIGCHMPAKDQELRQKSREFVLAKLSEYFSNKATSNFKDVFHHVIWMGDFNFRVQGINLEKVIYYIKTNNLKELLKHDEGHSAYSCDLSISFQELPINFLPTYKKKEGRPIINKNDNKWVEKEYKLIHNIKWYKGGKQEPRIPSWTDRIFKWSCEKTKNCLAFVPNSYISPIPEEKSILMASDHNPVSCCFQMYKMKNEEDIPLTKVIFMY</sequence>
<dbReference type="SUPFAM" id="SSF56219">
    <property type="entry name" value="DNase I-like"/>
    <property type="match status" value="1"/>
</dbReference>
<proteinExistence type="predicted"/>
<keyword evidence="3" id="KW-0378">Hydrolase</keyword>
<dbReference type="InterPro" id="IPR036691">
    <property type="entry name" value="Endo/exonu/phosph_ase_sf"/>
</dbReference>
<protein>
    <submittedName>
        <fullName evidence="3">Endonuclease/exonuclease/phosphatase family protein, putative</fullName>
    </submittedName>
</protein>
<dbReference type="GO" id="GO:0004519">
    <property type="term" value="F:endonuclease activity"/>
    <property type="evidence" value="ECO:0007669"/>
    <property type="project" value="UniProtKB-KW"/>
</dbReference>
<dbReference type="PANTHER" id="PTHR11200:SF275">
    <property type="entry name" value="LD06095P"/>
    <property type="match status" value="1"/>
</dbReference>
<dbReference type="GO" id="GO:0004527">
    <property type="term" value="F:exonuclease activity"/>
    <property type="evidence" value="ECO:0007669"/>
    <property type="project" value="UniProtKB-KW"/>
</dbReference>